<dbReference type="GO" id="GO:0008270">
    <property type="term" value="F:zinc ion binding"/>
    <property type="evidence" value="ECO:0007669"/>
    <property type="project" value="UniProtKB-KW"/>
</dbReference>
<dbReference type="SUPFAM" id="SSF144232">
    <property type="entry name" value="HIT/MYND zinc finger-like"/>
    <property type="match status" value="1"/>
</dbReference>
<dbReference type="Gene3D" id="6.10.140.2220">
    <property type="match status" value="1"/>
</dbReference>
<comment type="caution">
    <text evidence="6">The sequence shown here is derived from an EMBL/GenBank/DDBJ whole genome shotgun (WGS) entry which is preliminary data.</text>
</comment>
<evidence type="ECO:0000256" key="3">
    <source>
        <dbReference type="ARBA" id="ARBA00022833"/>
    </source>
</evidence>
<gene>
    <name evidence="6" type="ORF">C8F04DRAFT_668486</name>
</gene>
<evidence type="ECO:0000313" key="6">
    <source>
        <dbReference type="EMBL" id="KAJ7032126.1"/>
    </source>
</evidence>
<evidence type="ECO:0000256" key="2">
    <source>
        <dbReference type="ARBA" id="ARBA00022771"/>
    </source>
</evidence>
<keyword evidence="1" id="KW-0479">Metal-binding</keyword>
<keyword evidence="7" id="KW-1185">Reference proteome</keyword>
<dbReference type="AlphaFoldDB" id="A0AAD6SS33"/>
<evidence type="ECO:0000256" key="1">
    <source>
        <dbReference type="ARBA" id="ARBA00022723"/>
    </source>
</evidence>
<dbReference type="Proteomes" id="UP001218188">
    <property type="component" value="Unassembled WGS sequence"/>
</dbReference>
<feature type="domain" description="MYND-type" evidence="5">
    <location>
        <begin position="327"/>
        <end position="368"/>
    </location>
</feature>
<reference evidence="6" key="1">
    <citation type="submission" date="2023-03" db="EMBL/GenBank/DDBJ databases">
        <title>Massive genome expansion in bonnet fungi (Mycena s.s.) driven by repeated elements and novel gene families across ecological guilds.</title>
        <authorList>
            <consortium name="Lawrence Berkeley National Laboratory"/>
            <person name="Harder C.B."/>
            <person name="Miyauchi S."/>
            <person name="Viragh M."/>
            <person name="Kuo A."/>
            <person name="Thoen E."/>
            <person name="Andreopoulos B."/>
            <person name="Lu D."/>
            <person name="Skrede I."/>
            <person name="Drula E."/>
            <person name="Henrissat B."/>
            <person name="Morin E."/>
            <person name="Kohler A."/>
            <person name="Barry K."/>
            <person name="LaButti K."/>
            <person name="Morin E."/>
            <person name="Salamov A."/>
            <person name="Lipzen A."/>
            <person name="Mereny Z."/>
            <person name="Hegedus B."/>
            <person name="Baldrian P."/>
            <person name="Stursova M."/>
            <person name="Weitz H."/>
            <person name="Taylor A."/>
            <person name="Grigoriev I.V."/>
            <person name="Nagy L.G."/>
            <person name="Martin F."/>
            <person name="Kauserud H."/>
        </authorList>
    </citation>
    <scope>NUCLEOTIDE SEQUENCE</scope>
    <source>
        <strain evidence="6">CBHHK200</strain>
    </source>
</reference>
<evidence type="ECO:0000313" key="7">
    <source>
        <dbReference type="Proteomes" id="UP001218188"/>
    </source>
</evidence>
<evidence type="ECO:0000256" key="4">
    <source>
        <dbReference type="PROSITE-ProRule" id="PRU00134"/>
    </source>
</evidence>
<evidence type="ECO:0000259" key="5">
    <source>
        <dbReference type="PROSITE" id="PS50865"/>
    </source>
</evidence>
<name>A0AAD6SS33_9AGAR</name>
<dbReference type="Pfam" id="PF01753">
    <property type="entry name" value="zf-MYND"/>
    <property type="match status" value="1"/>
</dbReference>
<accession>A0AAD6SS33</accession>
<keyword evidence="2 4" id="KW-0863">Zinc-finger</keyword>
<proteinExistence type="predicted"/>
<dbReference type="InterPro" id="IPR002893">
    <property type="entry name" value="Znf_MYND"/>
</dbReference>
<protein>
    <recommendedName>
        <fullName evidence="5">MYND-type domain-containing protein</fullName>
    </recommendedName>
</protein>
<dbReference type="PROSITE" id="PS50865">
    <property type="entry name" value="ZF_MYND_2"/>
    <property type="match status" value="1"/>
</dbReference>
<dbReference type="EMBL" id="JARJCM010000076">
    <property type="protein sequence ID" value="KAJ7032126.1"/>
    <property type="molecule type" value="Genomic_DNA"/>
</dbReference>
<sequence length="534" mass="60629">MHLSDHQFSNLYSHLWLRLWPWMQFIDTYPYCFPNGPGEAKNCVRFVCQLGRLQSDAKTAALIDSTPGVRILVARAWGFLVGARPLMEEEDEVLITVVNFITRRGFRTRFDPLPGPHIEEFMEGAGGGPADLALLVTKLVDLTSSGPSTSMKRQILEGAVMFLANPEYMKYLPVPTFRSCGVISAMIKAICAFNAGPLHQMIILDGCFEVIHWLIRTSVQEWLTEAVNAGLLRAIISCGTGTASQTHITTLHQTTLPMLAGGSFYYHTLTAIKNALPAVQDLVQSRRFLESATHDGYSYLMQLIAPRLQLLEFYDSDQFYSVRACDNLACGEITKWPDFKRCGACRQRYYCSETCQRADWRSDHHLGCRALRDASLPSTDTLTVRETNFLHAILHQDYLRLKIEILFQQIQFMLAHPQVEFYTDFDYSSLGITPAVKIYACAAAKDDSVPTRQLMSRAQRSKGGMELHRMHLRILGGFQSRWFPMRTDNPILYDAVRRLAMSLRGVDVTARREDIMERLRQLDLEVDDELLAIH</sequence>
<keyword evidence="3" id="KW-0862">Zinc</keyword>
<organism evidence="6 7">
    <name type="scientific">Mycena alexandri</name>
    <dbReference type="NCBI Taxonomy" id="1745969"/>
    <lineage>
        <taxon>Eukaryota</taxon>
        <taxon>Fungi</taxon>
        <taxon>Dikarya</taxon>
        <taxon>Basidiomycota</taxon>
        <taxon>Agaricomycotina</taxon>
        <taxon>Agaricomycetes</taxon>
        <taxon>Agaricomycetidae</taxon>
        <taxon>Agaricales</taxon>
        <taxon>Marasmiineae</taxon>
        <taxon>Mycenaceae</taxon>
        <taxon>Mycena</taxon>
    </lineage>
</organism>